<keyword evidence="9" id="KW-0460">Magnesium</keyword>
<evidence type="ECO:0000256" key="3">
    <source>
        <dbReference type="ARBA" id="ARBA00006340"/>
    </source>
</evidence>
<evidence type="ECO:0000259" key="10">
    <source>
        <dbReference type="Pfam" id="PF00156"/>
    </source>
</evidence>
<dbReference type="GO" id="GO:0005737">
    <property type="term" value="C:cytoplasm"/>
    <property type="evidence" value="ECO:0007669"/>
    <property type="project" value="TreeGrafter"/>
</dbReference>
<comment type="catalytic activity">
    <reaction evidence="9">
        <text>orotidine 5'-phosphate + diphosphate = orotate + 5-phospho-alpha-D-ribose 1-diphosphate</text>
        <dbReference type="Rhea" id="RHEA:10380"/>
        <dbReference type="ChEBI" id="CHEBI:30839"/>
        <dbReference type="ChEBI" id="CHEBI:33019"/>
        <dbReference type="ChEBI" id="CHEBI:57538"/>
        <dbReference type="ChEBI" id="CHEBI:58017"/>
        <dbReference type="EC" id="2.4.2.10"/>
    </reaction>
</comment>
<organism evidence="11 12">
    <name type="scientific">Candidatus Mcinerneyibacterium aminivorans</name>
    <dbReference type="NCBI Taxonomy" id="2703815"/>
    <lineage>
        <taxon>Bacteria</taxon>
        <taxon>Candidatus Macinerneyibacteriota</taxon>
        <taxon>Candidatus Mcinerneyibacteria</taxon>
        <taxon>Candidatus Mcinerneyibacteriales</taxon>
        <taxon>Candidatus Mcinerneyibacteriaceae</taxon>
        <taxon>Candidatus Mcinerneyibacterium</taxon>
    </lineage>
</organism>
<dbReference type="InterPro" id="IPR023031">
    <property type="entry name" value="OPRT"/>
</dbReference>
<proteinExistence type="inferred from homology"/>
<feature type="binding site" description="in other chain" evidence="9">
    <location>
        <begin position="127"/>
        <end position="135"/>
    </location>
    <ligand>
        <name>5-phospho-alpha-D-ribose 1-diphosphate</name>
        <dbReference type="ChEBI" id="CHEBI:58017"/>
        <note>ligand shared between dimeric partners</note>
    </ligand>
</feature>
<keyword evidence="12" id="KW-1185">Reference proteome</keyword>
<sequence>MEEYKKKFVDFMLKADVLMFGDFVTKSGRNTPFFINTGKYSTGKQISKLGDFYAKAIKEKIGLDFDVIFGPAYKGIPLVVAVASSLLKLYNKNVSFCFNRKEKKDHGEKGSLIGHKLNDGDKVLIIEDVTTSGKSIRETVPILRDHANIKLAGLIISVNRMEKGKDTDRMALTQLKEEYEMETAAIVDMKETQNYLHEKKFIDDKMNAKINEYYKKYGASE</sequence>
<feature type="binding site" evidence="9">
    <location>
        <position position="106"/>
    </location>
    <ligand>
        <name>5-phospho-alpha-D-ribose 1-diphosphate</name>
        <dbReference type="ChEBI" id="CHEBI:58017"/>
        <note>ligand shared between dimeric partners</note>
    </ligand>
</feature>
<feature type="domain" description="Phosphoribosyltransferase" evidence="10">
    <location>
        <begin position="42"/>
        <end position="178"/>
    </location>
</feature>
<dbReference type="GO" id="GO:0046132">
    <property type="term" value="P:pyrimidine ribonucleoside biosynthetic process"/>
    <property type="evidence" value="ECO:0007669"/>
    <property type="project" value="TreeGrafter"/>
</dbReference>
<evidence type="ECO:0000256" key="1">
    <source>
        <dbReference type="ARBA" id="ARBA00003769"/>
    </source>
</evidence>
<feature type="binding site" description="in other chain" evidence="9">
    <location>
        <position position="26"/>
    </location>
    <ligand>
        <name>5-phospho-alpha-D-ribose 1-diphosphate</name>
        <dbReference type="ChEBI" id="CHEBI:58017"/>
        <note>ligand shared between dimeric partners</note>
    </ligand>
</feature>
<dbReference type="Pfam" id="PF00156">
    <property type="entry name" value="Pribosyltran"/>
    <property type="match status" value="1"/>
</dbReference>
<protein>
    <recommendedName>
        <fullName evidence="5 9">Orotate phosphoribosyltransferase</fullName>
        <shortName evidence="9">OPRT</shortName>
        <shortName evidence="9">OPRTase</shortName>
        <ecNumber evidence="5 9">2.4.2.10</ecNumber>
    </recommendedName>
</protein>
<evidence type="ECO:0000256" key="5">
    <source>
        <dbReference type="ARBA" id="ARBA00011971"/>
    </source>
</evidence>
<evidence type="ECO:0000256" key="7">
    <source>
        <dbReference type="ARBA" id="ARBA00022679"/>
    </source>
</evidence>
<dbReference type="Proteomes" id="UP000324143">
    <property type="component" value="Unassembled WGS sequence"/>
</dbReference>
<accession>A0A5D0MBF7</accession>
<comment type="function">
    <text evidence="1 9">Catalyzes the transfer of a ribosyl phosphate group from 5-phosphoribose 1-diphosphate to orotate, leading to the formation of orotidine monophosphate (OMP).</text>
</comment>
<dbReference type="InterPro" id="IPR000836">
    <property type="entry name" value="PRTase_dom"/>
</dbReference>
<dbReference type="InterPro" id="IPR029057">
    <property type="entry name" value="PRTase-like"/>
</dbReference>
<evidence type="ECO:0000256" key="9">
    <source>
        <dbReference type="HAMAP-Rule" id="MF_01208"/>
    </source>
</evidence>
<name>A0A5D0MBF7_9BACT</name>
<dbReference type="CDD" id="cd06223">
    <property type="entry name" value="PRTases_typeI"/>
    <property type="match status" value="1"/>
</dbReference>
<feature type="binding site" description="in other chain" evidence="9">
    <location>
        <position position="101"/>
    </location>
    <ligand>
        <name>5-phospho-alpha-D-ribose 1-diphosphate</name>
        <dbReference type="ChEBI" id="CHEBI:58017"/>
        <note>ligand shared between dimeric partners</note>
    </ligand>
</feature>
<dbReference type="SUPFAM" id="SSF53271">
    <property type="entry name" value="PRTase-like"/>
    <property type="match status" value="1"/>
</dbReference>
<evidence type="ECO:0000256" key="6">
    <source>
        <dbReference type="ARBA" id="ARBA00022676"/>
    </source>
</evidence>
<feature type="binding site" evidence="9">
    <location>
        <position position="160"/>
    </location>
    <ligand>
        <name>orotate</name>
        <dbReference type="ChEBI" id="CHEBI:30839"/>
    </ligand>
</feature>
<evidence type="ECO:0000256" key="8">
    <source>
        <dbReference type="ARBA" id="ARBA00022975"/>
    </source>
</evidence>
<dbReference type="GO" id="GO:0006207">
    <property type="term" value="P:'de novo' pyrimidine nucleobase biosynthetic process"/>
    <property type="evidence" value="ECO:0007669"/>
    <property type="project" value="TreeGrafter"/>
</dbReference>
<dbReference type="InterPro" id="IPR004467">
    <property type="entry name" value="Or_phspho_trans_dom"/>
</dbReference>
<comment type="caution">
    <text evidence="11">The sequence shown here is derived from an EMBL/GenBank/DDBJ whole genome shotgun (WGS) entry which is preliminary data.</text>
</comment>
<dbReference type="UniPathway" id="UPA00070">
    <property type="reaction ID" value="UER00119"/>
</dbReference>
<dbReference type="PANTHER" id="PTHR46683:SF1">
    <property type="entry name" value="OROTATE PHOSPHORIBOSYLTRANSFERASE 1-RELATED"/>
    <property type="match status" value="1"/>
</dbReference>
<dbReference type="Gene3D" id="3.40.50.2020">
    <property type="match status" value="1"/>
</dbReference>
<feature type="binding site" evidence="9">
    <location>
        <position position="104"/>
    </location>
    <ligand>
        <name>5-phospho-alpha-D-ribose 1-diphosphate</name>
        <dbReference type="ChEBI" id="CHEBI:58017"/>
        <note>ligand shared between dimeric partners</note>
    </ligand>
</feature>
<reference evidence="11" key="1">
    <citation type="submission" date="2019-08" db="EMBL/GenBank/DDBJ databases">
        <title>Genomic characterization of a novel candidate phylum (ARYD3) from a high temperature, high salinity tertiary oil reservoir in north central Oklahoma, USA.</title>
        <authorList>
            <person name="Youssef N.H."/>
            <person name="Yadav A."/>
            <person name="Elshahed M.S."/>
        </authorList>
    </citation>
    <scope>NUCLEOTIDE SEQUENCE [LARGE SCALE GENOMIC DNA]</scope>
    <source>
        <strain evidence="11">ARYD3</strain>
    </source>
</reference>
<dbReference type="GO" id="GO:0000287">
    <property type="term" value="F:magnesium ion binding"/>
    <property type="evidence" value="ECO:0007669"/>
    <property type="project" value="UniProtKB-UniRule"/>
</dbReference>
<dbReference type="HAMAP" id="MF_01208">
    <property type="entry name" value="PyrE"/>
    <property type="match status" value="1"/>
</dbReference>
<keyword evidence="6 9" id="KW-0328">Glycosyltransferase</keyword>
<evidence type="ECO:0000313" key="11">
    <source>
        <dbReference type="EMBL" id="TYB30346.1"/>
    </source>
</evidence>
<comment type="caution">
    <text evidence="9">Lacks conserved residue(s) required for the propagation of feature annotation.</text>
</comment>
<dbReference type="EC" id="2.4.2.10" evidence="5 9"/>
<comment type="pathway">
    <text evidence="2 9">Pyrimidine metabolism; UMP biosynthesis via de novo pathway; UMP from orotate: step 1/2.</text>
</comment>
<evidence type="ECO:0000313" key="12">
    <source>
        <dbReference type="Proteomes" id="UP000324143"/>
    </source>
</evidence>
<dbReference type="AlphaFoldDB" id="A0A5D0MBF7"/>
<comment type="cofactor">
    <cofactor evidence="9">
        <name>Mg(2+)</name>
        <dbReference type="ChEBI" id="CHEBI:18420"/>
    </cofactor>
</comment>
<feature type="binding site" evidence="9">
    <location>
        <position position="100"/>
    </location>
    <ligand>
        <name>5-phospho-alpha-D-ribose 1-diphosphate</name>
        <dbReference type="ChEBI" id="CHEBI:58017"/>
        <note>ligand shared between dimeric partners</note>
    </ligand>
</feature>
<comment type="subunit">
    <text evidence="4 9">Homodimer.</text>
</comment>
<feature type="binding site" description="in other chain" evidence="9">
    <location>
        <begin position="73"/>
        <end position="74"/>
    </location>
    <ligand>
        <name>5-phospho-alpha-D-ribose 1-diphosphate</name>
        <dbReference type="ChEBI" id="CHEBI:58017"/>
        <note>ligand shared between dimeric partners</note>
    </ligand>
</feature>
<feature type="binding site" evidence="9">
    <location>
        <position position="131"/>
    </location>
    <ligand>
        <name>orotate</name>
        <dbReference type="ChEBI" id="CHEBI:30839"/>
    </ligand>
</feature>
<dbReference type="EMBL" id="VSIX01000139">
    <property type="protein sequence ID" value="TYB30346.1"/>
    <property type="molecule type" value="Genomic_DNA"/>
</dbReference>
<dbReference type="GO" id="GO:0044205">
    <property type="term" value="P:'de novo' UMP biosynthetic process"/>
    <property type="evidence" value="ECO:0007669"/>
    <property type="project" value="UniProtKB-UniRule"/>
</dbReference>
<gene>
    <name evidence="9 11" type="primary">pyrE</name>
    <name evidence="11" type="ORF">FXF47_09410</name>
</gene>
<dbReference type="PANTHER" id="PTHR46683">
    <property type="entry name" value="OROTATE PHOSPHORIBOSYLTRANSFERASE 1-RELATED"/>
    <property type="match status" value="1"/>
</dbReference>
<evidence type="ECO:0000256" key="4">
    <source>
        <dbReference type="ARBA" id="ARBA00011738"/>
    </source>
</evidence>
<comment type="similarity">
    <text evidence="3 9">Belongs to the purine/pyrimidine phosphoribosyltransferase family. PyrE subfamily.</text>
</comment>
<dbReference type="NCBIfam" id="TIGR00336">
    <property type="entry name" value="pyrE"/>
    <property type="match status" value="1"/>
</dbReference>
<evidence type="ECO:0000256" key="2">
    <source>
        <dbReference type="ARBA" id="ARBA00004889"/>
    </source>
</evidence>
<keyword evidence="7 9" id="KW-0808">Transferase</keyword>
<keyword evidence="8 9" id="KW-0665">Pyrimidine biosynthesis</keyword>
<dbReference type="GO" id="GO:0004588">
    <property type="term" value="F:orotate phosphoribosyltransferase activity"/>
    <property type="evidence" value="ECO:0007669"/>
    <property type="project" value="UniProtKB-UniRule"/>
</dbReference>